<dbReference type="Pfam" id="PF00089">
    <property type="entry name" value="Trypsin"/>
    <property type="match status" value="1"/>
</dbReference>
<dbReference type="PANTHER" id="PTHR24252">
    <property type="entry name" value="ACROSIN-RELATED"/>
    <property type="match status" value="1"/>
</dbReference>
<evidence type="ECO:0000256" key="3">
    <source>
        <dbReference type="SAM" id="MobiDB-lite"/>
    </source>
</evidence>
<evidence type="ECO:0000259" key="4">
    <source>
        <dbReference type="PROSITE" id="PS50240"/>
    </source>
</evidence>
<feature type="region of interest" description="Disordered" evidence="3">
    <location>
        <begin position="144"/>
        <end position="171"/>
    </location>
</feature>
<dbReference type="FunFam" id="2.40.10.10:FF:000002">
    <property type="entry name" value="Transmembrane protease serine"/>
    <property type="match status" value="1"/>
</dbReference>
<dbReference type="PROSITE" id="PS50240">
    <property type="entry name" value="TRYPSIN_DOM"/>
    <property type="match status" value="1"/>
</dbReference>
<name>V9LJ60_CALMI</name>
<keyword evidence="5" id="KW-0645">Protease</keyword>
<dbReference type="InterPro" id="IPR009003">
    <property type="entry name" value="Peptidase_S1_PA"/>
</dbReference>
<dbReference type="InterPro" id="IPR001254">
    <property type="entry name" value="Trypsin_dom"/>
</dbReference>
<dbReference type="Gene3D" id="2.40.10.10">
    <property type="entry name" value="Trypsin-like serine proteases"/>
    <property type="match status" value="1"/>
</dbReference>
<organism evidence="5">
    <name type="scientific">Callorhinchus milii</name>
    <name type="common">Ghost shark</name>
    <dbReference type="NCBI Taxonomy" id="7868"/>
    <lineage>
        <taxon>Eukaryota</taxon>
        <taxon>Metazoa</taxon>
        <taxon>Chordata</taxon>
        <taxon>Craniata</taxon>
        <taxon>Vertebrata</taxon>
        <taxon>Chondrichthyes</taxon>
        <taxon>Holocephali</taxon>
        <taxon>Chimaeriformes</taxon>
        <taxon>Callorhinchidae</taxon>
        <taxon>Callorhinchus</taxon>
    </lineage>
</organism>
<comment type="similarity">
    <text evidence="2">Belongs to the peptidase S1 family. CLIP subfamily.</text>
</comment>
<evidence type="ECO:0000256" key="1">
    <source>
        <dbReference type="ARBA" id="ARBA00023157"/>
    </source>
</evidence>
<evidence type="ECO:0000256" key="2">
    <source>
        <dbReference type="ARBA" id="ARBA00024195"/>
    </source>
</evidence>
<dbReference type="SUPFAM" id="SSF50494">
    <property type="entry name" value="Trypsin-like serine proteases"/>
    <property type="match status" value="1"/>
</dbReference>
<evidence type="ECO:0000313" key="5">
    <source>
        <dbReference type="EMBL" id="AFP12887.1"/>
    </source>
</evidence>
<dbReference type="PROSITE" id="PS00135">
    <property type="entry name" value="TRYPSIN_SER"/>
    <property type="match status" value="1"/>
</dbReference>
<dbReference type="PANTHER" id="PTHR24252:SF7">
    <property type="entry name" value="HYALIN"/>
    <property type="match status" value="1"/>
</dbReference>
<accession>V9LJ60</accession>
<dbReference type="AlphaFoldDB" id="V9LJ60"/>
<feature type="domain" description="Peptidase S1" evidence="4">
    <location>
        <begin position="1"/>
        <end position="139"/>
    </location>
</feature>
<keyword evidence="1" id="KW-1015">Disulfide bond</keyword>
<dbReference type="InterPro" id="IPR033116">
    <property type="entry name" value="TRYPSIN_SER"/>
</dbReference>
<dbReference type="InterPro" id="IPR043504">
    <property type="entry name" value="Peptidase_S1_PA_chymotrypsin"/>
</dbReference>
<keyword evidence="5" id="KW-0378">Hydrolase</keyword>
<protein>
    <submittedName>
        <fullName evidence="5">Serine protease 55-like protein</fullName>
    </submittedName>
</protein>
<sequence length="171" mass="19152">QEPLQWDHRHIPVCLPLNPNFNISSWKQCLIAGWGHTSHNSTKLSSTLQEVEMALISWDTCKKWLPSLTPNMLCAGYEEGRRDTCQGDSGGPLVCENTDSHVWFQVGIMSWGRGCAERRSPGVYTLISNYLDWIREVTEQADRPFIPEDISPPPVSRAPQASNVSPPPPTP</sequence>
<dbReference type="GO" id="GO:0006508">
    <property type="term" value="P:proteolysis"/>
    <property type="evidence" value="ECO:0007669"/>
    <property type="project" value="UniProtKB-KW"/>
</dbReference>
<feature type="non-terminal residue" evidence="5">
    <location>
        <position position="171"/>
    </location>
</feature>
<proteinExistence type="evidence at transcript level"/>
<dbReference type="CDD" id="cd00190">
    <property type="entry name" value="Tryp_SPc"/>
    <property type="match status" value="1"/>
</dbReference>
<dbReference type="SMART" id="SM00020">
    <property type="entry name" value="Tryp_SPc"/>
    <property type="match status" value="1"/>
</dbReference>
<feature type="non-terminal residue" evidence="5">
    <location>
        <position position="1"/>
    </location>
</feature>
<dbReference type="GO" id="GO:0004252">
    <property type="term" value="F:serine-type endopeptidase activity"/>
    <property type="evidence" value="ECO:0007669"/>
    <property type="project" value="InterPro"/>
</dbReference>
<reference evidence="5" key="1">
    <citation type="journal article" date="2014" name="Nature">
        <title>Elephant shark genome provides unique insights into gnathostome evolution.</title>
        <authorList>
            <consortium name="International Elephant Shark Genome Sequencing Consortium"/>
            <person name="Venkatesh B."/>
            <person name="Lee A.P."/>
            <person name="Ravi V."/>
            <person name="Maurya A.K."/>
            <person name="Lian M.M."/>
            <person name="Swann J.B."/>
            <person name="Ohta Y."/>
            <person name="Flajnik M.F."/>
            <person name="Sutoh Y."/>
            <person name="Kasahara M."/>
            <person name="Hoon S."/>
            <person name="Gangu V."/>
            <person name="Roy S.W."/>
            <person name="Irimia M."/>
            <person name="Korzh V."/>
            <person name="Kondrychyn I."/>
            <person name="Lim Z.W."/>
            <person name="Tay B.H."/>
            <person name="Tohari S."/>
            <person name="Kong K.W."/>
            <person name="Ho S."/>
            <person name="Lorente-Galdos B."/>
            <person name="Quilez J."/>
            <person name="Marques-Bonet T."/>
            <person name="Raney B.J."/>
            <person name="Ingham P.W."/>
            <person name="Tay A."/>
            <person name="Hillier L.W."/>
            <person name="Minx P."/>
            <person name="Boehm T."/>
            <person name="Wilson R.K."/>
            <person name="Brenner S."/>
            <person name="Warren W.C."/>
        </authorList>
    </citation>
    <scope>NUCLEOTIDE SEQUENCE</scope>
    <source>
        <tissue evidence="5">Heart</tissue>
    </source>
</reference>
<dbReference type="EMBL" id="JW880370">
    <property type="protein sequence ID" value="AFP12887.1"/>
    <property type="molecule type" value="mRNA"/>
</dbReference>